<dbReference type="PROSITE" id="PS51257">
    <property type="entry name" value="PROKAR_LIPOPROTEIN"/>
    <property type="match status" value="1"/>
</dbReference>
<name>A0ABU1TK51_9FLAO</name>
<gene>
    <name evidence="1" type="ORF">J2X31_000352</name>
</gene>
<proteinExistence type="predicted"/>
<dbReference type="Proteomes" id="UP001255185">
    <property type="component" value="Unassembled WGS sequence"/>
</dbReference>
<evidence type="ECO:0000313" key="1">
    <source>
        <dbReference type="EMBL" id="MDR6966359.1"/>
    </source>
</evidence>
<dbReference type="RefSeq" id="WP_310023893.1">
    <property type="nucleotide sequence ID" value="NZ_JAVDVI010000001.1"/>
</dbReference>
<sequence length="130" mass="15313">MKIIKVKISIIIISLSLFSCNEKKTSENIKIETVKSDDKFGLSENQRKELFKEIVIAEDKANSFRRSKEDSVLNLKLDKIQMKKEYDEIEILSKELLKKYKSEVTKKYKINDEQEKKIANEGLEKNWPLE</sequence>
<evidence type="ECO:0000313" key="2">
    <source>
        <dbReference type="Proteomes" id="UP001255185"/>
    </source>
</evidence>
<protein>
    <submittedName>
        <fullName evidence="1">Ribonuclease HII</fullName>
    </submittedName>
</protein>
<comment type="caution">
    <text evidence="1">The sequence shown here is derived from an EMBL/GenBank/DDBJ whole genome shotgun (WGS) entry which is preliminary data.</text>
</comment>
<dbReference type="EMBL" id="JAVDVI010000001">
    <property type="protein sequence ID" value="MDR6966359.1"/>
    <property type="molecule type" value="Genomic_DNA"/>
</dbReference>
<organism evidence="1 2">
    <name type="scientific">Flavobacterium arsenatis</name>
    <dbReference type="NCBI Taxonomy" id="1484332"/>
    <lineage>
        <taxon>Bacteria</taxon>
        <taxon>Pseudomonadati</taxon>
        <taxon>Bacteroidota</taxon>
        <taxon>Flavobacteriia</taxon>
        <taxon>Flavobacteriales</taxon>
        <taxon>Flavobacteriaceae</taxon>
        <taxon>Flavobacterium</taxon>
    </lineage>
</organism>
<accession>A0ABU1TK51</accession>
<reference evidence="1 2" key="1">
    <citation type="submission" date="2023-07" db="EMBL/GenBank/DDBJ databases">
        <title>Sorghum-associated microbial communities from plants grown in Nebraska, USA.</title>
        <authorList>
            <person name="Schachtman D."/>
        </authorList>
    </citation>
    <scope>NUCLEOTIDE SEQUENCE [LARGE SCALE GENOMIC DNA]</scope>
    <source>
        <strain evidence="1 2">3773</strain>
    </source>
</reference>
<keyword evidence="2" id="KW-1185">Reference proteome</keyword>